<sequence length="200" mass="21009">MGPRGGLGLALRGSRADQPRLGAHTRGRKMAARGRPEVTQRHFLQMSGNALPREPGASLRTRGSPPPPGPQFPEGRAARLRTAGRRAAVGKAWRGQGARGFAGLGVRSRPCPRAGPAGSSPRGKGPERVRPSEPGPGRSVGTWRKQAGSAFQVRGFGRLQADVQSVGSGCGMHPQPQAADSAQRTRWGGRRASRPGPGTW</sequence>
<evidence type="ECO:0000313" key="2">
    <source>
        <dbReference type="Ensembl" id="ENSEASP00005026512.1"/>
    </source>
</evidence>
<accession>A0A8C4MJ15</accession>
<feature type="region of interest" description="Disordered" evidence="1">
    <location>
        <begin position="1"/>
        <end position="146"/>
    </location>
</feature>
<protein>
    <submittedName>
        <fullName evidence="2">Uncharacterized protein</fullName>
    </submittedName>
</protein>
<keyword evidence="3" id="KW-1185">Reference proteome</keyword>
<dbReference type="AlphaFoldDB" id="A0A8C4MJ15"/>
<reference evidence="2" key="2">
    <citation type="submission" date="2025-08" db="UniProtKB">
        <authorList>
            <consortium name="Ensembl"/>
        </authorList>
    </citation>
    <scope>IDENTIFICATION</scope>
</reference>
<feature type="compositionally biased region" description="Basic residues" evidence="1">
    <location>
        <begin position="23"/>
        <end position="32"/>
    </location>
</feature>
<reference evidence="2 3" key="1">
    <citation type="journal article" date="2020" name="Nat. Commun.">
        <title>Donkey genomes provide new insights into domestication and selection for coat color.</title>
        <authorList>
            <person name="Wang"/>
            <person name="C."/>
            <person name="Li"/>
            <person name="H."/>
            <person name="Guo"/>
            <person name="Y."/>
            <person name="Huang"/>
            <person name="J."/>
            <person name="Sun"/>
            <person name="Y."/>
            <person name="Min"/>
            <person name="J."/>
            <person name="Wang"/>
            <person name="J."/>
            <person name="Fang"/>
            <person name="X."/>
            <person name="Zhao"/>
            <person name="Z."/>
            <person name="Wang"/>
            <person name="S."/>
            <person name="Zhang"/>
            <person name="Y."/>
            <person name="Liu"/>
            <person name="Q."/>
            <person name="Jiang"/>
            <person name="Q."/>
            <person name="Wang"/>
            <person name="X."/>
            <person name="Guo"/>
            <person name="Y."/>
            <person name="Yang"/>
            <person name="C."/>
            <person name="Wang"/>
            <person name="Y."/>
            <person name="Tian"/>
            <person name="F."/>
            <person name="Zhuang"/>
            <person name="G."/>
            <person name="Fan"/>
            <person name="Y."/>
            <person name="Gao"/>
            <person name="Q."/>
            <person name="Li"/>
            <person name="Y."/>
            <person name="Ju"/>
            <person name="Z."/>
            <person name="Li"/>
            <person name="J."/>
            <person name="Li"/>
            <person name="R."/>
            <person name="Hou"/>
            <person name="M."/>
            <person name="Yang"/>
            <person name="G."/>
            <person name="Liu"/>
            <person name="G."/>
            <person name="Liu"/>
            <person name="W."/>
            <person name="Guo"/>
            <person name="J."/>
            <person name="Pan"/>
            <person name="S."/>
            <person name="Fan"/>
            <person name="G."/>
            <person name="Zhang"/>
            <person name="W."/>
            <person name="Zhang"/>
            <person name="R."/>
            <person name="Yu"/>
            <person name="J."/>
            <person name="Zhang"/>
            <person name="X."/>
            <person name="Yin"/>
            <person name="Q."/>
            <person name="Ji"/>
            <person name="C."/>
            <person name="Jin"/>
            <person name="Y."/>
            <person name="Yue"/>
            <person name="G."/>
            <person name="Liu"/>
            <person name="M."/>
            <person name="Xu"/>
            <person name="J."/>
            <person name="Liu"/>
            <person name="S."/>
            <person name="Jordana"/>
            <person name="J."/>
            <person name="Noce"/>
            <person name="A."/>
            <person name="Amills"/>
            <person name="M."/>
            <person name="Wu"/>
            <person name="D.D."/>
            <person name="Li"/>
            <person name="S."/>
            <person name="Zhou"/>
            <person name="X. and Zhong"/>
            <person name="J."/>
        </authorList>
    </citation>
    <scope>NUCLEOTIDE SEQUENCE [LARGE SCALE GENOMIC DNA]</scope>
</reference>
<organism evidence="2 3">
    <name type="scientific">Equus asinus</name>
    <name type="common">Donkey</name>
    <name type="synonym">Equus africanus asinus</name>
    <dbReference type="NCBI Taxonomy" id="9793"/>
    <lineage>
        <taxon>Eukaryota</taxon>
        <taxon>Metazoa</taxon>
        <taxon>Chordata</taxon>
        <taxon>Craniata</taxon>
        <taxon>Vertebrata</taxon>
        <taxon>Euteleostomi</taxon>
        <taxon>Mammalia</taxon>
        <taxon>Eutheria</taxon>
        <taxon>Laurasiatheria</taxon>
        <taxon>Perissodactyla</taxon>
        <taxon>Equidae</taxon>
        <taxon>Equus</taxon>
    </lineage>
</organism>
<dbReference type="Ensembl" id="ENSEAST00005028789.2">
    <property type="protein sequence ID" value="ENSEASP00005026512.1"/>
    <property type="gene ID" value="ENSEASG00005018101.2"/>
</dbReference>
<dbReference type="GeneTree" id="ENSGT01100000265559"/>
<proteinExistence type="predicted"/>
<reference evidence="2" key="3">
    <citation type="submission" date="2025-09" db="UniProtKB">
        <authorList>
            <consortium name="Ensembl"/>
        </authorList>
    </citation>
    <scope>IDENTIFICATION</scope>
</reference>
<feature type="region of interest" description="Disordered" evidence="1">
    <location>
        <begin position="164"/>
        <end position="200"/>
    </location>
</feature>
<name>A0A8C4MJ15_EQUAS</name>
<dbReference type="Proteomes" id="UP000694387">
    <property type="component" value="Chromosome 9"/>
</dbReference>
<evidence type="ECO:0000313" key="3">
    <source>
        <dbReference type="Proteomes" id="UP000694387"/>
    </source>
</evidence>
<evidence type="ECO:0000256" key="1">
    <source>
        <dbReference type="SAM" id="MobiDB-lite"/>
    </source>
</evidence>